<dbReference type="InterPro" id="IPR003656">
    <property type="entry name" value="Znf_BED"/>
</dbReference>
<dbReference type="GO" id="GO:0003677">
    <property type="term" value="F:DNA binding"/>
    <property type="evidence" value="ECO:0007669"/>
    <property type="project" value="InterPro"/>
</dbReference>
<dbReference type="GO" id="GO:0008270">
    <property type="term" value="F:zinc ion binding"/>
    <property type="evidence" value="ECO:0007669"/>
    <property type="project" value="UniProtKB-KW"/>
</dbReference>
<organism evidence="9 11">
    <name type="scientific">Adineta ricciae</name>
    <name type="common">Rotifer</name>
    <dbReference type="NCBI Taxonomy" id="249248"/>
    <lineage>
        <taxon>Eukaryota</taxon>
        <taxon>Metazoa</taxon>
        <taxon>Spiralia</taxon>
        <taxon>Gnathifera</taxon>
        <taxon>Rotifera</taxon>
        <taxon>Eurotatoria</taxon>
        <taxon>Bdelloidea</taxon>
        <taxon>Adinetida</taxon>
        <taxon>Adinetidae</taxon>
        <taxon>Adineta</taxon>
    </lineage>
</organism>
<evidence type="ECO:0000259" key="8">
    <source>
        <dbReference type="Pfam" id="PF02892"/>
    </source>
</evidence>
<dbReference type="EMBL" id="CAJNOR010003190">
    <property type="protein sequence ID" value="CAF1387740.1"/>
    <property type="molecule type" value="Genomic_DNA"/>
</dbReference>
<dbReference type="Proteomes" id="UP000663828">
    <property type="component" value="Unassembled WGS sequence"/>
</dbReference>
<keyword evidence="6" id="KW-0804">Transcription</keyword>
<comment type="subcellular location">
    <subcellularLocation>
        <location evidence="1">Nucleus</location>
    </subcellularLocation>
</comment>
<dbReference type="Proteomes" id="UP000663852">
    <property type="component" value="Unassembled WGS sequence"/>
</dbReference>
<keyword evidence="4" id="KW-0862">Zinc</keyword>
<dbReference type="EMBL" id="CAJNOJ010000643">
    <property type="protein sequence ID" value="CAF1502686.1"/>
    <property type="molecule type" value="Genomic_DNA"/>
</dbReference>
<feature type="domain" description="BED-type" evidence="8">
    <location>
        <begin position="6"/>
        <end position="49"/>
    </location>
</feature>
<proteinExistence type="predicted"/>
<comment type="caution">
    <text evidence="9">The sequence shown here is derived from an EMBL/GenBank/DDBJ whole genome shotgun (WGS) entry which is preliminary data.</text>
</comment>
<name>A0A815K2K1_ADIRI</name>
<evidence type="ECO:0000256" key="3">
    <source>
        <dbReference type="ARBA" id="ARBA00022771"/>
    </source>
</evidence>
<keyword evidence="7" id="KW-0539">Nucleus</keyword>
<keyword evidence="3" id="KW-0863">Zinc-finger</keyword>
<evidence type="ECO:0000256" key="6">
    <source>
        <dbReference type="ARBA" id="ARBA00023163"/>
    </source>
</evidence>
<gene>
    <name evidence="10" type="ORF">EDS130_LOCUS42732</name>
    <name evidence="9" type="ORF">XAT740_LOCUS33431</name>
</gene>
<reference evidence="9" key="1">
    <citation type="submission" date="2021-02" db="EMBL/GenBank/DDBJ databases">
        <authorList>
            <person name="Nowell W R."/>
        </authorList>
    </citation>
    <scope>NUCLEOTIDE SEQUENCE</scope>
</reference>
<evidence type="ECO:0000256" key="7">
    <source>
        <dbReference type="ARBA" id="ARBA00023242"/>
    </source>
</evidence>
<dbReference type="InterPro" id="IPR052035">
    <property type="entry name" value="ZnF_BED_domain_contain"/>
</dbReference>
<dbReference type="PANTHER" id="PTHR46481:SF10">
    <property type="entry name" value="ZINC FINGER BED DOMAIN-CONTAINING PROTEIN 39"/>
    <property type="match status" value="1"/>
</dbReference>
<evidence type="ECO:0000313" key="10">
    <source>
        <dbReference type="EMBL" id="CAF1502686.1"/>
    </source>
</evidence>
<evidence type="ECO:0000313" key="9">
    <source>
        <dbReference type="EMBL" id="CAF1387740.1"/>
    </source>
</evidence>
<accession>A0A815K2K1</accession>
<dbReference type="Pfam" id="PF02892">
    <property type="entry name" value="zf-BED"/>
    <property type="match status" value="1"/>
</dbReference>
<evidence type="ECO:0000256" key="4">
    <source>
        <dbReference type="ARBA" id="ARBA00022833"/>
    </source>
</evidence>
<dbReference type="GO" id="GO:0005634">
    <property type="term" value="C:nucleus"/>
    <property type="evidence" value="ECO:0007669"/>
    <property type="project" value="UniProtKB-SubCell"/>
</dbReference>
<dbReference type="PANTHER" id="PTHR46481">
    <property type="entry name" value="ZINC FINGER BED DOMAIN-CONTAINING PROTEIN 4"/>
    <property type="match status" value="1"/>
</dbReference>
<evidence type="ECO:0000256" key="5">
    <source>
        <dbReference type="ARBA" id="ARBA00023015"/>
    </source>
</evidence>
<dbReference type="OrthoDB" id="8015231at2759"/>
<sequence length="184" mass="21745">MTAELLKKHFDFTEIENDRMNGFCYLCHRNYKDKKSVYSNFTKHLKRKHELAYKKLFNDNEDPTENNTIHVDHSITTESIPNKAKQARFNMAIAKNLIVKCNMPLSLVENSGFRQFMEECNSKWSPICSKKLKFDYIEQLTTEMQNKITQTLTLGVPASFNRDFDDMCSFLIILLLFSQYFRKI</sequence>
<keyword evidence="2" id="KW-0479">Metal-binding</keyword>
<evidence type="ECO:0000256" key="1">
    <source>
        <dbReference type="ARBA" id="ARBA00004123"/>
    </source>
</evidence>
<evidence type="ECO:0000313" key="11">
    <source>
        <dbReference type="Proteomes" id="UP000663828"/>
    </source>
</evidence>
<keyword evidence="11" id="KW-1185">Reference proteome</keyword>
<keyword evidence="5" id="KW-0805">Transcription regulation</keyword>
<protein>
    <recommendedName>
        <fullName evidence="8">BED-type domain-containing protein</fullName>
    </recommendedName>
</protein>
<evidence type="ECO:0000256" key="2">
    <source>
        <dbReference type="ARBA" id="ARBA00022723"/>
    </source>
</evidence>
<dbReference type="AlphaFoldDB" id="A0A815K2K1"/>